<dbReference type="Gene3D" id="3.40.50.80">
    <property type="entry name" value="Nucleotide-binding domain of ferredoxin-NADP reductase (FNR) module"/>
    <property type="match status" value="1"/>
</dbReference>
<proteinExistence type="inferred from homology"/>
<name>A0A1M6HIZ5_9FIRM</name>
<feature type="domain" description="FAD-binding FR-type" evidence="14">
    <location>
        <begin position="3"/>
        <end position="102"/>
    </location>
</feature>
<evidence type="ECO:0000313" key="16">
    <source>
        <dbReference type="Proteomes" id="UP000184342"/>
    </source>
</evidence>
<evidence type="ECO:0000256" key="2">
    <source>
        <dbReference type="ARBA" id="ARBA00022448"/>
    </source>
</evidence>
<dbReference type="PROSITE" id="PS51384">
    <property type="entry name" value="FAD_FR"/>
    <property type="match status" value="1"/>
</dbReference>
<dbReference type="Gene3D" id="2.40.30.10">
    <property type="entry name" value="Translation factors"/>
    <property type="match status" value="1"/>
</dbReference>
<evidence type="ECO:0000256" key="1">
    <source>
        <dbReference type="ARBA" id="ARBA00006422"/>
    </source>
</evidence>
<dbReference type="PIRSF" id="PIRSF006816">
    <property type="entry name" value="Cyc3_hyd_g"/>
    <property type="match status" value="1"/>
</dbReference>
<dbReference type="GO" id="GO:0051537">
    <property type="term" value="F:2 iron, 2 sulfur cluster binding"/>
    <property type="evidence" value="ECO:0007669"/>
    <property type="project" value="UniProtKB-KW"/>
</dbReference>
<dbReference type="InterPro" id="IPR012165">
    <property type="entry name" value="Cyt_c3_hydrogenase_gsu"/>
</dbReference>
<evidence type="ECO:0000256" key="7">
    <source>
        <dbReference type="ARBA" id="ARBA00022975"/>
    </source>
</evidence>
<dbReference type="Proteomes" id="UP000184342">
    <property type="component" value="Unassembled WGS sequence"/>
</dbReference>
<evidence type="ECO:0000256" key="4">
    <source>
        <dbReference type="ARBA" id="ARBA00022714"/>
    </source>
</evidence>
<dbReference type="Pfam" id="PF00970">
    <property type="entry name" value="FAD_binding_6"/>
    <property type="match status" value="1"/>
</dbReference>
<dbReference type="CDD" id="cd06218">
    <property type="entry name" value="DHOD_e_trans"/>
    <property type="match status" value="1"/>
</dbReference>
<dbReference type="GO" id="GO:0044205">
    <property type="term" value="P:'de novo' UMP biosynthetic process"/>
    <property type="evidence" value="ECO:0007669"/>
    <property type="project" value="UniProtKB-UniRule"/>
</dbReference>
<feature type="binding site" evidence="11 13">
    <location>
        <position position="245"/>
    </location>
    <ligand>
        <name>[2Fe-2S] cluster</name>
        <dbReference type="ChEBI" id="CHEBI:190135"/>
    </ligand>
</feature>
<evidence type="ECO:0000256" key="3">
    <source>
        <dbReference type="ARBA" id="ARBA00022630"/>
    </source>
</evidence>
<dbReference type="Pfam" id="PF10418">
    <property type="entry name" value="DHODB_Fe-S_bind"/>
    <property type="match status" value="1"/>
</dbReference>
<gene>
    <name evidence="11" type="primary">pyrK</name>
    <name evidence="15" type="ORF">SAMN02745691_01545</name>
</gene>
<evidence type="ECO:0000256" key="12">
    <source>
        <dbReference type="PIRSR" id="PIRSR006816-1"/>
    </source>
</evidence>
<dbReference type="InterPro" id="IPR039261">
    <property type="entry name" value="FNR_nucleotide-bd"/>
</dbReference>
<dbReference type="OrthoDB" id="9789468at2"/>
<dbReference type="GO" id="GO:0009055">
    <property type="term" value="F:electron transfer activity"/>
    <property type="evidence" value="ECO:0007669"/>
    <property type="project" value="UniProtKB-UniRule"/>
</dbReference>
<evidence type="ECO:0000256" key="10">
    <source>
        <dbReference type="ARBA" id="ARBA00023014"/>
    </source>
</evidence>
<dbReference type="GO" id="GO:0016491">
    <property type="term" value="F:oxidoreductase activity"/>
    <property type="evidence" value="ECO:0007669"/>
    <property type="project" value="InterPro"/>
</dbReference>
<comment type="caution">
    <text evidence="11">Lacks conserved residue(s) required for the propagation of feature annotation.</text>
</comment>
<sequence>MEYKRESVLITSQVKITSDIYRISFQSVTMAQNGKPGQFVTVYCRDGSRLLPRPFGISEIDKEKNEVSFVYKVVGGGTEEFTTYRPGEFMEVMGPLGNGFSLDGKKALLVGGGTGIPILLELAKQIKQTTGREAVTVVGFRDETYLTAELSKYSRVLVATEDGSKGTKGNVLDVINQSGLEADVVYACGPHPMLRALKNHFGPLQVELQISMEEKMACGIGACLACTCKSRETDPYTKVHNKRICKEGPVFDSNEVLL</sequence>
<accession>A0A1M6HIZ5</accession>
<evidence type="ECO:0000313" key="15">
    <source>
        <dbReference type="EMBL" id="SHJ22119.1"/>
    </source>
</evidence>
<dbReference type="EMBL" id="FQYT01000015">
    <property type="protein sequence ID" value="SHJ22119.1"/>
    <property type="molecule type" value="Genomic_DNA"/>
</dbReference>
<evidence type="ECO:0000259" key="14">
    <source>
        <dbReference type="PROSITE" id="PS51384"/>
    </source>
</evidence>
<dbReference type="InterPro" id="IPR017938">
    <property type="entry name" value="Riboflavin_synthase-like_b-brl"/>
</dbReference>
<dbReference type="SUPFAM" id="SSF63380">
    <property type="entry name" value="Riboflavin synthase domain-like"/>
    <property type="match status" value="1"/>
</dbReference>
<comment type="cofactor">
    <cofactor evidence="13">
        <name>[2Fe-2S] cluster</name>
        <dbReference type="ChEBI" id="CHEBI:190135"/>
    </cofactor>
    <text evidence="13">Binds 1 [2Fe-2S] cluster per subunit.</text>
</comment>
<dbReference type="InterPro" id="IPR001433">
    <property type="entry name" value="OxRdtase_FAD/NAD-bd"/>
</dbReference>
<evidence type="ECO:0000256" key="9">
    <source>
        <dbReference type="ARBA" id="ARBA00023004"/>
    </source>
</evidence>
<dbReference type="Gene3D" id="2.10.240.10">
    <property type="entry name" value="Dihydroorotate dehydrogenase, electron transfer subunit"/>
    <property type="match status" value="1"/>
</dbReference>
<dbReference type="InterPro" id="IPR050353">
    <property type="entry name" value="PyrK_electron_transfer"/>
</dbReference>
<dbReference type="RefSeq" id="WP_073993783.1">
    <property type="nucleotide sequence ID" value="NZ_FQYT01000015.1"/>
</dbReference>
<dbReference type="InterPro" id="IPR017927">
    <property type="entry name" value="FAD-bd_FR_type"/>
</dbReference>
<dbReference type="GO" id="GO:0046872">
    <property type="term" value="F:metal ion binding"/>
    <property type="evidence" value="ECO:0007669"/>
    <property type="project" value="UniProtKB-KW"/>
</dbReference>
<comment type="cofactor">
    <cofactor evidence="11">
        <name>[2Fe-2S] cluster</name>
        <dbReference type="ChEBI" id="CHEBI:190135"/>
    </cofactor>
    <text evidence="11">Binds 1 [2Fe-2S] cluster per subunit.</text>
</comment>
<organism evidence="15 16">
    <name type="scientific">Parasporobacterium paucivorans DSM 15970</name>
    <dbReference type="NCBI Taxonomy" id="1122934"/>
    <lineage>
        <taxon>Bacteria</taxon>
        <taxon>Bacillati</taxon>
        <taxon>Bacillota</taxon>
        <taxon>Clostridia</taxon>
        <taxon>Lachnospirales</taxon>
        <taxon>Lachnospiraceae</taxon>
        <taxon>Parasporobacterium</taxon>
    </lineage>
</organism>
<evidence type="ECO:0000256" key="6">
    <source>
        <dbReference type="ARBA" id="ARBA00022827"/>
    </source>
</evidence>
<feature type="binding site" evidence="11 13">
    <location>
        <position position="223"/>
    </location>
    <ligand>
        <name>[2Fe-2S] cluster</name>
        <dbReference type="ChEBI" id="CHEBI:190135"/>
    </ligand>
</feature>
<keyword evidence="6 11" id="KW-0274">FAD</keyword>
<evidence type="ECO:0000256" key="8">
    <source>
        <dbReference type="ARBA" id="ARBA00022982"/>
    </source>
</evidence>
<dbReference type="UniPathway" id="UPA00070">
    <property type="reaction ID" value="UER00945"/>
</dbReference>
<dbReference type="InterPro" id="IPR037117">
    <property type="entry name" value="Dihydroorotate_DH_ele_sf"/>
</dbReference>
<dbReference type="GO" id="GO:0050660">
    <property type="term" value="F:flavin adenine dinucleotide binding"/>
    <property type="evidence" value="ECO:0007669"/>
    <property type="project" value="InterPro"/>
</dbReference>
<dbReference type="InterPro" id="IPR008333">
    <property type="entry name" value="Cbr1-like_FAD-bd_dom"/>
</dbReference>
<evidence type="ECO:0000256" key="11">
    <source>
        <dbReference type="HAMAP-Rule" id="MF_01211"/>
    </source>
</evidence>
<keyword evidence="16" id="KW-1185">Reference proteome</keyword>
<keyword evidence="4 11" id="KW-0001">2Fe-2S</keyword>
<comment type="similarity">
    <text evidence="1 11">Belongs to the PyrK family.</text>
</comment>
<keyword evidence="3 11" id="KW-0285">Flavoprotein</keyword>
<comment type="function">
    <text evidence="11">Responsible for channeling the electrons from the oxidation of dihydroorotate from the FMN redox center in the PyrD type B subunit to the ultimate electron acceptor NAD(+).</text>
</comment>
<dbReference type="Pfam" id="PF00175">
    <property type="entry name" value="NAD_binding_1"/>
    <property type="match status" value="1"/>
</dbReference>
<comment type="subunit">
    <text evidence="11">Heterotetramer of 2 PyrK and 2 PyrD type B subunits.</text>
</comment>
<comment type="cofactor">
    <cofactor evidence="11 12">
        <name>FAD</name>
        <dbReference type="ChEBI" id="CHEBI:57692"/>
    </cofactor>
    <text evidence="11 12">Binds 1 FAD per subunit.</text>
</comment>
<evidence type="ECO:0000256" key="5">
    <source>
        <dbReference type="ARBA" id="ARBA00022723"/>
    </source>
</evidence>
<keyword evidence="9 11" id="KW-0408">Iron</keyword>
<keyword evidence="8 11" id="KW-0249">Electron transport</keyword>
<dbReference type="InterPro" id="IPR023455">
    <property type="entry name" value="Dihydroorotate_DHASE_ETsu"/>
</dbReference>
<feature type="binding site" evidence="11 12">
    <location>
        <begin position="77"/>
        <end position="78"/>
    </location>
    <ligand>
        <name>FAD</name>
        <dbReference type="ChEBI" id="CHEBI:57692"/>
    </ligand>
</feature>
<keyword evidence="2 11" id="KW-0813">Transport</keyword>
<reference evidence="15 16" key="1">
    <citation type="submission" date="2016-11" db="EMBL/GenBank/DDBJ databases">
        <authorList>
            <person name="Jaros S."/>
            <person name="Januszkiewicz K."/>
            <person name="Wedrychowicz H."/>
        </authorList>
    </citation>
    <scope>NUCLEOTIDE SEQUENCE [LARGE SCALE GENOMIC DNA]</scope>
    <source>
        <strain evidence="15 16">DSM 15970</strain>
    </source>
</reference>
<dbReference type="HAMAP" id="MF_01211">
    <property type="entry name" value="DHODB_Fe_S_bind"/>
    <property type="match status" value="1"/>
</dbReference>
<dbReference type="SUPFAM" id="SSF52343">
    <property type="entry name" value="Ferredoxin reductase-like, C-terminal NADP-linked domain"/>
    <property type="match status" value="1"/>
</dbReference>
<feature type="binding site" evidence="11 13">
    <location>
        <position position="218"/>
    </location>
    <ligand>
        <name>[2Fe-2S] cluster</name>
        <dbReference type="ChEBI" id="CHEBI:190135"/>
    </ligand>
</feature>
<keyword evidence="7 11" id="KW-0665">Pyrimidine biosynthesis</keyword>
<evidence type="ECO:0000256" key="13">
    <source>
        <dbReference type="PIRSR" id="PIRSR006816-2"/>
    </source>
</evidence>
<dbReference type="AlphaFoldDB" id="A0A1M6HIZ5"/>
<dbReference type="PANTHER" id="PTHR43513:SF3">
    <property type="entry name" value="DIHYDROOROTATE DEHYDROGENASE B (NAD(+)), ELECTRON TRANSFER SUBUNIT-RELATED"/>
    <property type="match status" value="1"/>
</dbReference>
<dbReference type="STRING" id="1122934.SAMN02745691_01545"/>
<protein>
    <recommendedName>
        <fullName evidence="11">Dihydroorotate dehydrogenase B (NAD(+)), electron transfer subunit</fullName>
    </recommendedName>
    <alternativeName>
        <fullName evidence="11">Dihydroorotate oxidase B, electron transfer subunit</fullName>
    </alternativeName>
</protein>
<keyword evidence="5 11" id="KW-0479">Metal-binding</keyword>
<comment type="pathway">
    <text evidence="11">Pyrimidine metabolism; UMP biosynthesis via de novo pathway; orotate from (S)-dihydroorotate (NAD(+) route): step 1/1.</text>
</comment>
<feature type="binding site" evidence="11 13">
    <location>
        <position position="226"/>
    </location>
    <ligand>
        <name>[2Fe-2S] cluster</name>
        <dbReference type="ChEBI" id="CHEBI:190135"/>
    </ligand>
</feature>
<dbReference type="InterPro" id="IPR019480">
    <property type="entry name" value="Dihydroorotate_DH_Fe-S-bd"/>
</dbReference>
<keyword evidence="10 11" id="KW-0411">Iron-sulfur</keyword>
<dbReference type="PANTHER" id="PTHR43513">
    <property type="entry name" value="DIHYDROOROTATE DEHYDROGENASE B (NAD(+)), ELECTRON TRANSFER SUBUNIT"/>
    <property type="match status" value="1"/>
</dbReference>